<feature type="domain" description="Pectinesterase catalytic" evidence="4">
    <location>
        <begin position="1"/>
        <end position="70"/>
    </location>
</feature>
<proteinExistence type="predicted"/>
<accession>A0AAD9TGH7</accession>
<dbReference type="GO" id="GO:0042545">
    <property type="term" value="P:cell wall modification"/>
    <property type="evidence" value="ECO:0007669"/>
    <property type="project" value="InterPro"/>
</dbReference>
<evidence type="ECO:0000259" key="4">
    <source>
        <dbReference type="Pfam" id="PF01095"/>
    </source>
</evidence>
<name>A0AAD9TGH7_9ROSI</name>
<sequence>MKCSIVEVIDPKGWLPWSGNFALSTLYYGEYMNVGDGASTSGRVNWPGYHVITNAPEAGKFTVGNFLAGDSWIPATGVPFDAGL</sequence>
<organism evidence="5 6">
    <name type="scientific">Dipteronia dyeriana</name>
    <dbReference type="NCBI Taxonomy" id="168575"/>
    <lineage>
        <taxon>Eukaryota</taxon>
        <taxon>Viridiplantae</taxon>
        <taxon>Streptophyta</taxon>
        <taxon>Embryophyta</taxon>
        <taxon>Tracheophyta</taxon>
        <taxon>Spermatophyta</taxon>
        <taxon>Magnoliopsida</taxon>
        <taxon>eudicotyledons</taxon>
        <taxon>Gunneridae</taxon>
        <taxon>Pentapetalae</taxon>
        <taxon>rosids</taxon>
        <taxon>malvids</taxon>
        <taxon>Sapindales</taxon>
        <taxon>Sapindaceae</taxon>
        <taxon>Hippocastanoideae</taxon>
        <taxon>Acereae</taxon>
        <taxon>Dipteronia</taxon>
    </lineage>
</organism>
<comment type="caution">
    <text evidence="5">The sequence shown here is derived from an EMBL/GenBank/DDBJ whole genome shotgun (WGS) entry which is preliminary data.</text>
</comment>
<evidence type="ECO:0000256" key="1">
    <source>
        <dbReference type="ARBA" id="ARBA00005184"/>
    </source>
</evidence>
<dbReference type="SUPFAM" id="SSF51126">
    <property type="entry name" value="Pectin lyase-like"/>
    <property type="match status" value="1"/>
</dbReference>
<dbReference type="AlphaFoldDB" id="A0AAD9TGH7"/>
<evidence type="ECO:0000313" key="5">
    <source>
        <dbReference type="EMBL" id="KAK2635168.1"/>
    </source>
</evidence>
<protein>
    <recommendedName>
        <fullName evidence="4">Pectinesterase catalytic domain-containing protein</fullName>
    </recommendedName>
</protein>
<evidence type="ECO:0000256" key="3">
    <source>
        <dbReference type="ARBA" id="ARBA00023085"/>
    </source>
</evidence>
<keyword evidence="6" id="KW-1185">Reference proteome</keyword>
<comment type="pathway">
    <text evidence="1">Glycan metabolism; pectin degradation; 2-dehydro-3-deoxy-D-gluconate from pectin: step 1/5.</text>
</comment>
<keyword evidence="2" id="KW-0378">Hydrolase</keyword>
<keyword evidence="3" id="KW-0063">Aspartyl esterase</keyword>
<dbReference type="InterPro" id="IPR000070">
    <property type="entry name" value="Pectinesterase_cat"/>
</dbReference>
<evidence type="ECO:0000256" key="2">
    <source>
        <dbReference type="ARBA" id="ARBA00022801"/>
    </source>
</evidence>
<dbReference type="Proteomes" id="UP001280121">
    <property type="component" value="Unassembled WGS sequence"/>
</dbReference>
<evidence type="ECO:0000313" key="6">
    <source>
        <dbReference type="Proteomes" id="UP001280121"/>
    </source>
</evidence>
<dbReference type="Pfam" id="PF01095">
    <property type="entry name" value="Pectinesterase"/>
    <property type="match status" value="1"/>
</dbReference>
<dbReference type="PANTHER" id="PTHR31707">
    <property type="entry name" value="PECTINESTERASE"/>
    <property type="match status" value="1"/>
</dbReference>
<reference evidence="5" key="1">
    <citation type="journal article" date="2023" name="Plant J.">
        <title>Genome sequences and population genomics provide insights into the demographic history, inbreeding, and mutation load of two 'living fossil' tree species of Dipteronia.</title>
        <authorList>
            <person name="Feng Y."/>
            <person name="Comes H.P."/>
            <person name="Chen J."/>
            <person name="Zhu S."/>
            <person name="Lu R."/>
            <person name="Zhang X."/>
            <person name="Li P."/>
            <person name="Qiu J."/>
            <person name="Olsen K.M."/>
            <person name="Qiu Y."/>
        </authorList>
    </citation>
    <scope>NUCLEOTIDE SEQUENCE</scope>
    <source>
        <strain evidence="5">KIB01</strain>
    </source>
</reference>
<dbReference type="Gene3D" id="2.160.20.10">
    <property type="entry name" value="Single-stranded right-handed beta-helix, Pectin lyase-like"/>
    <property type="match status" value="1"/>
</dbReference>
<dbReference type="GO" id="GO:0030599">
    <property type="term" value="F:pectinesterase activity"/>
    <property type="evidence" value="ECO:0007669"/>
    <property type="project" value="InterPro"/>
</dbReference>
<gene>
    <name evidence="5" type="ORF">Ddye_029960</name>
</gene>
<dbReference type="EMBL" id="JANJYI010000009">
    <property type="protein sequence ID" value="KAK2635168.1"/>
    <property type="molecule type" value="Genomic_DNA"/>
</dbReference>
<dbReference type="InterPro" id="IPR012334">
    <property type="entry name" value="Pectin_lyas_fold"/>
</dbReference>
<dbReference type="InterPro" id="IPR011050">
    <property type="entry name" value="Pectin_lyase_fold/virulence"/>
</dbReference>